<protein>
    <submittedName>
        <fullName evidence="6">ABC transporter ATP-binding protein</fullName>
    </submittedName>
</protein>
<dbReference type="Proteomes" id="UP000619293">
    <property type="component" value="Unassembled WGS sequence"/>
</dbReference>
<keyword evidence="4 6" id="KW-0067">ATP-binding</keyword>
<reference evidence="6 7" key="1">
    <citation type="submission" date="2021-01" db="EMBL/GenBank/DDBJ databases">
        <title>Whole genome shotgun sequence of Catellatospora chokoriensis NBRC 107358.</title>
        <authorList>
            <person name="Komaki H."/>
            <person name="Tamura T."/>
        </authorList>
    </citation>
    <scope>NUCLEOTIDE SEQUENCE [LARGE SCALE GENOMIC DNA]</scope>
    <source>
        <strain evidence="6 7">NBRC 107358</strain>
    </source>
</reference>
<dbReference type="SUPFAM" id="SSF52540">
    <property type="entry name" value="P-loop containing nucleoside triphosphate hydrolases"/>
    <property type="match status" value="1"/>
</dbReference>
<evidence type="ECO:0000313" key="6">
    <source>
        <dbReference type="EMBL" id="GIF87825.1"/>
    </source>
</evidence>
<comment type="caution">
    <text evidence="6">The sequence shown here is derived from an EMBL/GenBank/DDBJ whole genome shotgun (WGS) entry which is preliminary data.</text>
</comment>
<accession>A0A8J3JZ77</accession>
<keyword evidence="7" id="KW-1185">Reference proteome</keyword>
<dbReference type="CDD" id="cd03268">
    <property type="entry name" value="ABC_BcrA_bacitracin_resist"/>
    <property type="match status" value="1"/>
</dbReference>
<evidence type="ECO:0000256" key="1">
    <source>
        <dbReference type="ARBA" id="ARBA00005417"/>
    </source>
</evidence>
<evidence type="ECO:0000313" key="7">
    <source>
        <dbReference type="Proteomes" id="UP000619293"/>
    </source>
</evidence>
<evidence type="ECO:0000259" key="5">
    <source>
        <dbReference type="PROSITE" id="PS50893"/>
    </source>
</evidence>
<dbReference type="GO" id="GO:0005524">
    <property type="term" value="F:ATP binding"/>
    <property type="evidence" value="ECO:0007669"/>
    <property type="project" value="UniProtKB-KW"/>
</dbReference>
<dbReference type="SMART" id="SM00382">
    <property type="entry name" value="AAA"/>
    <property type="match status" value="1"/>
</dbReference>
<dbReference type="InterPro" id="IPR003439">
    <property type="entry name" value="ABC_transporter-like_ATP-bd"/>
</dbReference>
<feature type="domain" description="ABC transporter" evidence="5">
    <location>
        <begin position="72"/>
        <end position="297"/>
    </location>
</feature>
<keyword evidence="2" id="KW-0813">Transport</keyword>
<keyword evidence="3" id="KW-0547">Nucleotide-binding</keyword>
<dbReference type="InterPro" id="IPR003593">
    <property type="entry name" value="AAA+_ATPase"/>
</dbReference>
<proteinExistence type="inferred from homology"/>
<evidence type="ECO:0000256" key="2">
    <source>
        <dbReference type="ARBA" id="ARBA00022448"/>
    </source>
</evidence>
<dbReference type="PROSITE" id="PS50893">
    <property type="entry name" value="ABC_TRANSPORTER_2"/>
    <property type="match status" value="1"/>
</dbReference>
<evidence type="ECO:0000256" key="3">
    <source>
        <dbReference type="ARBA" id="ARBA00022741"/>
    </source>
</evidence>
<dbReference type="EMBL" id="BONG01000005">
    <property type="protein sequence ID" value="GIF87825.1"/>
    <property type="molecule type" value="Genomic_DNA"/>
</dbReference>
<dbReference type="PANTHER" id="PTHR43335:SF4">
    <property type="entry name" value="ABC TRANSPORTER, ATP-BINDING PROTEIN"/>
    <property type="match status" value="1"/>
</dbReference>
<dbReference type="GO" id="GO:0016887">
    <property type="term" value="F:ATP hydrolysis activity"/>
    <property type="evidence" value="ECO:0007669"/>
    <property type="project" value="InterPro"/>
</dbReference>
<name>A0A8J3JZ77_9ACTN</name>
<dbReference type="PANTHER" id="PTHR43335">
    <property type="entry name" value="ABC TRANSPORTER, ATP-BINDING PROTEIN"/>
    <property type="match status" value="1"/>
</dbReference>
<gene>
    <name evidence="6" type="ORF">Cch02nite_12690</name>
</gene>
<sequence>MLPHLRARAVSPARDAVLGPAGDSAVVLAAESAPRIVFADGCWGNRDAIAVAVLASAKHTVRMGNVITDGEIVVSGLTKHYKQVKAVDGLSFTIKPGRVTGFLGPNGAGKTTTLRMILNLVSPNAGTATIGGSRYADLAEPLRAVGAVLEASSAHKGRTGRNHLRVICAAAGLPASRADEAMELVGLTPAAKRKFKGYSLGMRQRLGIAAAMLGDPRVLILDEPANGLDPEGIRWMRDLLQKLAGEGRTILVSSHLLSEMELLADDVVIIAAGRLVAQGPVAEVIGNAGSVGTVRVRTPHPDKLLGALDGVGSSSGENGALVLTGVTAEQVGDAALRAGVAIHELVTERPDLERVFLDLTAGKEAIR</sequence>
<dbReference type="InterPro" id="IPR027417">
    <property type="entry name" value="P-loop_NTPase"/>
</dbReference>
<comment type="similarity">
    <text evidence="1">Belongs to the ABC transporter superfamily.</text>
</comment>
<organism evidence="6 7">
    <name type="scientific">Catellatospora chokoriensis</name>
    <dbReference type="NCBI Taxonomy" id="310353"/>
    <lineage>
        <taxon>Bacteria</taxon>
        <taxon>Bacillati</taxon>
        <taxon>Actinomycetota</taxon>
        <taxon>Actinomycetes</taxon>
        <taxon>Micromonosporales</taxon>
        <taxon>Micromonosporaceae</taxon>
        <taxon>Catellatospora</taxon>
    </lineage>
</organism>
<evidence type="ECO:0000256" key="4">
    <source>
        <dbReference type="ARBA" id="ARBA00022840"/>
    </source>
</evidence>
<dbReference type="Gene3D" id="3.40.50.300">
    <property type="entry name" value="P-loop containing nucleotide triphosphate hydrolases"/>
    <property type="match status" value="1"/>
</dbReference>
<dbReference type="Pfam" id="PF00005">
    <property type="entry name" value="ABC_tran"/>
    <property type="match status" value="1"/>
</dbReference>
<dbReference type="AlphaFoldDB" id="A0A8J3JZ77"/>
<dbReference type="PROSITE" id="PS00211">
    <property type="entry name" value="ABC_TRANSPORTER_1"/>
    <property type="match status" value="1"/>
</dbReference>
<dbReference type="InterPro" id="IPR017871">
    <property type="entry name" value="ABC_transporter-like_CS"/>
</dbReference>